<feature type="binding site" evidence="11">
    <location>
        <position position="21"/>
    </location>
    <ligand>
        <name>[4Fe-4S] cluster</name>
        <dbReference type="ChEBI" id="CHEBI:49883"/>
    </ligand>
</feature>
<reference evidence="14" key="1">
    <citation type="journal article" date="2019" name="Int. J. Syst. Evol. Microbiol.">
        <title>The Global Catalogue of Microorganisms (GCM) 10K type strain sequencing project: providing services to taxonomists for standard genome sequencing and annotation.</title>
        <authorList>
            <consortium name="The Broad Institute Genomics Platform"/>
            <consortium name="The Broad Institute Genome Sequencing Center for Infectious Disease"/>
            <person name="Wu L."/>
            <person name="Ma J."/>
        </authorList>
    </citation>
    <scope>NUCLEOTIDE SEQUENCE [LARGE SCALE GENOMIC DNA]</scope>
    <source>
        <strain evidence="14">JCM 17738</strain>
    </source>
</reference>
<feature type="domain" description="4Fe-4S Wbl-type" evidence="12">
    <location>
        <begin position="20"/>
        <end position="77"/>
    </location>
</feature>
<organism evidence="13 14">
    <name type="scientific">Ornithinibacter aureus</name>
    <dbReference type="NCBI Taxonomy" id="622664"/>
    <lineage>
        <taxon>Bacteria</taxon>
        <taxon>Bacillati</taxon>
        <taxon>Actinomycetota</taxon>
        <taxon>Actinomycetes</taxon>
        <taxon>Micrococcales</taxon>
        <taxon>Intrasporangiaceae</taxon>
        <taxon>Ornithinibacter</taxon>
    </lineage>
</organism>
<dbReference type="PANTHER" id="PTHR38839">
    <property type="entry name" value="TRANSCRIPTIONAL REGULATOR WHID-RELATED"/>
    <property type="match status" value="1"/>
</dbReference>
<evidence type="ECO:0000256" key="6">
    <source>
        <dbReference type="ARBA" id="ARBA00023014"/>
    </source>
</evidence>
<comment type="similarity">
    <text evidence="2 11">Belongs to the WhiB family.</text>
</comment>
<dbReference type="RefSeq" id="WP_159904582.1">
    <property type="nucleotide sequence ID" value="NZ_BAABFX010000026.1"/>
</dbReference>
<keyword evidence="14" id="KW-1185">Reference proteome</keyword>
<sequence length="94" mass="10236">MLTQLLDLHEASDALGEAIPCRENDAELWFADTPDGVEFAKALCGTCPARDVCLSGALDRREPWGVWGGELFVQGAIVARKRPRGRPRKTDVAA</sequence>
<evidence type="ECO:0000256" key="7">
    <source>
        <dbReference type="ARBA" id="ARBA00023015"/>
    </source>
</evidence>
<feature type="binding site" evidence="11">
    <location>
        <position position="47"/>
    </location>
    <ligand>
        <name>[4Fe-4S] cluster</name>
        <dbReference type="ChEBI" id="CHEBI:49883"/>
    </ligand>
</feature>
<evidence type="ECO:0000313" key="13">
    <source>
        <dbReference type="EMBL" id="GAA4396502.1"/>
    </source>
</evidence>
<protein>
    <recommendedName>
        <fullName evidence="11">Transcriptional regulator WhiB</fullName>
    </recommendedName>
</protein>
<dbReference type="InterPro" id="IPR003482">
    <property type="entry name" value="Whib"/>
</dbReference>
<evidence type="ECO:0000313" key="14">
    <source>
        <dbReference type="Proteomes" id="UP001500390"/>
    </source>
</evidence>
<evidence type="ECO:0000256" key="2">
    <source>
        <dbReference type="ARBA" id="ARBA00006597"/>
    </source>
</evidence>
<evidence type="ECO:0000256" key="8">
    <source>
        <dbReference type="ARBA" id="ARBA00023125"/>
    </source>
</evidence>
<evidence type="ECO:0000256" key="11">
    <source>
        <dbReference type="HAMAP-Rule" id="MF_01479"/>
    </source>
</evidence>
<keyword evidence="6 11" id="KW-0411">Iron-sulfur</keyword>
<evidence type="ECO:0000256" key="5">
    <source>
        <dbReference type="ARBA" id="ARBA00023004"/>
    </source>
</evidence>
<dbReference type="Proteomes" id="UP001500390">
    <property type="component" value="Unassembled WGS sequence"/>
</dbReference>
<evidence type="ECO:0000256" key="4">
    <source>
        <dbReference type="ARBA" id="ARBA00022723"/>
    </source>
</evidence>
<comment type="function">
    <text evidence="11">Acts as a transcriptional regulator. Probably redox-responsive. The apo- but not holo-form probably binds DNA.</text>
</comment>
<keyword evidence="9 11" id="KW-1015">Disulfide bond</keyword>
<comment type="caution">
    <text evidence="13">The sequence shown here is derived from an EMBL/GenBank/DDBJ whole genome shotgun (WGS) entry which is preliminary data.</text>
</comment>
<keyword evidence="3 11" id="KW-0004">4Fe-4S</keyword>
<keyword evidence="5 11" id="KW-0408">Iron</keyword>
<keyword evidence="7 11" id="KW-0805">Transcription regulation</keyword>
<feature type="binding site" evidence="11">
    <location>
        <position position="44"/>
    </location>
    <ligand>
        <name>[4Fe-4S] cluster</name>
        <dbReference type="ChEBI" id="CHEBI:49883"/>
    </ligand>
</feature>
<comment type="PTM">
    <text evidence="11">The Fe-S cluster can be nitrosylated by nitric oxide (NO).</text>
</comment>
<evidence type="ECO:0000259" key="12">
    <source>
        <dbReference type="PROSITE" id="PS51674"/>
    </source>
</evidence>
<name>A0ABP8JV95_9MICO</name>
<comment type="subcellular location">
    <subcellularLocation>
        <location evidence="1 11">Cytoplasm</location>
    </subcellularLocation>
</comment>
<dbReference type="HAMAP" id="MF_01479">
    <property type="entry name" value="WhiB"/>
    <property type="match status" value="1"/>
</dbReference>
<accession>A0ABP8JV95</accession>
<dbReference type="PROSITE" id="PS51674">
    <property type="entry name" value="4FE4S_WBL"/>
    <property type="match status" value="1"/>
</dbReference>
<comment type="PTM">
    <text evidence="11">Upon Fe-S cluster removal intramolecular disulfide bonds are formed.</text>
</comment>
<dbReference type="Pfam" id="PF02467">
    <property type="entry name" value="Whib"/>
    <property type="match status" value="1"/>
</dbReference>
<dbReference type="EMBL" id="BAABFX010000026">
    <property type="protein sequence ID" value="GAA4396502.1"/>
    <property type="molecule type" value="Genomic_DNA"/>
</dbReference>
<feature type="binding site" evidence="11">
    <location>
        <position position="53"/>
    </location>
    <ligand>
        <name>[4Fe-4S] cluster</name>
        <dbReference type="ChEBI" id="CHEBI:49883"/>
    </ligand>
</feature>
<keyword evidence="11" id="KW-0963">Cytoplasm</keyword>
<dbReference type="InterPro" id="IPR034768">
    <property type="entry name" value="4FE4S_WBL"/>
</dbReference>
<evidence type="ECO:0000256" key="3">
    <source>
        <dbReference type="ARBA" id="ARBA00022485"/>
    </source>
</evidence>
<gene>
    <name evidence="11" type="primary">whiB</name>
    <name evidence="13" type="ORF">GCM10023153_19550</name>
</gene>
<comment type="cofactor">
    <cofactor evidence="11">
        <name>[4Fe-4S] cluster</name>
        <dbReference type="ChEBI" id="CHEBI:49883"/>
    </cofactor>
    <text evidence="11">Binds 1 [4Fe-4S] cluster per subunit. Following nitrosylation of the [4Fe-4S] cluster binds 1 [4Fe-8(NO)] cluster per subunit.</text>
</comment>
<keyword evidence="10 11" id="KW-0804">Transcription</keyword>
<proteinExistence type="inferred from homology"/>
<evidence type="ECO:0000256" key="10">
    <source>
        <dbReference type="ARBA" id="ARBA00023163"/>
    </source>
</evidence>
<evidence type="ECO:0000256" key="1">
    <source>
        <dbReference type="ARBA" id="ARBA00004496"/>
    </source>
</evidence>
<dbReference type="PANTHER" id="PTHR38839:SF2">
    <property type="entry name" value="TRANSCRIPTIONAL REGULATOR WHIB7-RELATED"/>
    <property type="match status" value="1"/>
</dbReference>
<keyword evidence="4 11" id="KW-0479">Metal-binding</keyword>
<keyword evidence="8 11" id="KW-0238">DNA-binding</keyword>
<evidence type="ECO:0000256" key="9">
    <source>
        <dbReference type="ARBA" id="ARBA00023157"/>
    </source>
</evidence>